<evidence type="ECO:0000313" key="1">
    <source>
        <dbReference type="EMBL" id="CAG8837199.1"/>
    </source>
</evidence>
<name>A0A9N9KL60_9GLOM</name>
<reference evidence="1" key="1">
    <citation type="submission" date="2021-06" db="EMBL/GenBank/DDBJ databases">
        <authorList>
            <person name="Kallberg Y."/>
            <person name="Tangrot J."/>
            <person name="Rosling A."/>
        </authorList>
    </citation>
    <scope>NUCLEOTIDE SEQUENCE</scope>
    <source>
        <strain evidence="1">FL966</strain>
    </source>
</reference>
<proteinExistence type="predicted"/>
<feature type="non-terminal residue" evidence="1">
    <location>
        <position position="1"/>
    </location>
</feature>
<dbReference type="EMBL" id="CAJVQA010080702">
    <property type="protein sequence ID" value="CAG8837199.1"/>
    <property type="molecule type" value="Genomic_DNA"/>
</dbReference>
<gene>
    <name evidence="1" type="ORF">CPELLU_LOCUS21518</name>
</gene>
<dbReference type="AlphaFoldDB" id="A0A9N9KL60"/>
<organism evidence="1 2">
    <name type="scientific">Cetraspora pellucida</name>
    <dbReference type="NCBI Taxonomy" id="1433469"/>
    <lineage>
        <taxon>Eukaryota</taxon>
        <taxon>Fungi</taxon>
        <taxon>Fungi incertae sedis</taxon>
        <taxon>Mucoromycota</taxon>
        <taxon>Glomeromycotina</taxon>
        <taxon>Glomeromycetes</taxon>
        <taxon>Diversisporales</taxon>
        <taxon>Gigasporaceae</taxon>
        <taxon>Cetraspora</taxon>
    </lineage>
</organism>
<sequence>TGIAEEIIAHIVARIQQSSRDLVAGIDVNTQNEHRGNDQSTNSTYLSFMIIMSTKS</sequence>
<dbReference type="Proteomes" id="UP000789759">
    <property type="component" value="Unassembled WGS sequence"/>
</dbReference>
<dbReference type="OrthoDB" id="10262287at2759"/>
<keyword evidence="2" id="KW-1185">Reference proteome</keyword>
<feature type="non-terminal residue" evidence="1">
    <location>
        <position position="56"/>
    </location>
</feature>
<comment type="caution">
    <text evidence="1">The sequence shown here is derived from an EMBL/GenBank/DDBJ whole genome shotgun (WGS) entry which is preliminary data.</text>
</comment>
<evidence type="ECO:0000313" key="2">
    <source>
        <dbReference type="Proteomes" id="UP000789759"/>
    </source>
</evidence>
<accession>A0A9N9KL60</accession>
<protein>
    <submittedName>
        <fullName evidence="1">3922_t:CDS:1</fullName>
    </submittedName>
</protein>